<gene>
    <name evidence="2" type="ORF">CUN60_08155</name>
</gene>
<dbReference type="RefSeq" id="WP_102951563.1">
    <property type="nucleotide sequence ID" value="NZ_CP024847.1"/>
</dbReference>
<dbReference type="InterPro" id="IPR000944">
    <property type="entry name" value="Tscrpt_reg_Rrf2"/>
</dbReference>
<sequence>MKLTTKGKFAVTALLDIAIYSESNSRPITLYNISERQNISLSYLEQLFVKLRKNQVVKSYKGPGGGYMLNRNLDEINISQIIRAVDEDMDARTCRGDKNCKDNRKCLTHDLWAGLTSELYSYLDKITLKDLIQKADANEPAKIMFCPN</sequence>
<dbReference type="InterPro" id="IPR036388">
    <property type="entry name" value="WH-like_DNA-bd_sf"/>
</dbReference>
<dbReference type="OrthoDB" id="9808360at2"/>
<evidence type="ECO:0000313" key="3">
    <source>
        <dbReference type="Proteomes" id="UP000236655"/>
    </source>
</evidence>
<dbReference type="Pfam" id="PF02082">
    <property type="entry name" value="Rrf2"/>
    <property type="match status" value="1"/>
</dbReference>
<accession>A0A2I7N724</accession>
<dbReference type="FunFam" id="1.10.10.10:FF:000026">
    <property type="entry name" value="HTH-type transcriptional regulator IscR"/>
    <property type="match status" value="1"/>
</dbReference>
<dbReference type="PROSITE" id="PS51197">
    <property type="entry name" value="HTH_RRF2_2"/>
    <property type="match status" value="1"/>
</dbReference>
<protein>
    <submittedName>
        <fullName evidence="2">DNA-binding protein</fullName>
    </submittedName>
</protein>
<evidence type="ECO:0000313" key="2">
    <source>
        <dbReference type="EMBL" id="AUR52267.1"/>
    </source>
</evidence>
<dbReference type="GO" id="GO:0003677">
    <property type="term" value="F:DNA binding"/>
    <property type="evidence" value="ECO:0007669"/>
    <property type="project" value="UniProtKB-KW"/>
</dbReference>
<dbReference type="InterPro" id="IPR036390">
    <property type="entry name" value="WH_DNA-bd_sf"/>
</dbReference>
<dbReference type="AlphaFoldDB" id="A0A2I7N724"/>
<dbReference type="NCBIfam" id="TIGR00738">
    <property type="entry name" value="rrf2_super"/>
    <property type="match status" value="1"/>
</dbReference>
<dbReference type="KEGG" id="nba:CUN60_08155"/>
<evidence type="ECO:0000256" key="1">
    <source>
        <dbReference type="ARBA" id="ARBA00023125"/>
    </source>
</evidence>
<reference evidence="3" key="1">
    <citation type="submission" date="2017-11" db="EMBL/GenBank/DDBJ databases">
        <authorList>
            <person name="Chan K.G."/>
            <person name="Lee L.S."/>
        </authorList>
    </citation>
    <scope>NUCLEOTIDE SEQUENCE [LARGE SCALE GENOMIC DNA]</scope>
    <source>
        <strain evidence="3">DSM 100970</strain>
    </source>
</reference>
<dbReference type="GO" id="GO:0005829">
    <property type="term" value="C:cytosol"/>
    <property type="evidence" value="ECO:0007669"/>
    <property type="project" value="TreeGrafter"/>
</dbReference>
<name>A0A2I7N724_9NEIS</name>
<organism evidence="2 3">
    <name type="scientific">Aquella oligotrophica</name>
    <dbReference type="NCBI Taxonomy" id="2067065"/>
    <lineage>
        <taxon>Bacteria</taxon>
        <taxon>Pseudomonadati</taxon>
        <taxon>Pseudomonadota</taxon>
        <taxon>Betaproteobacteria</taxon>
        <taxon>Neisseriales</taxon>
        <taxon>Neisseriaceae</taxon>
        <taxon>Aquella</taxon>
    </lineage>
</organism>
<dbReference type="PANTHER" id="PTHR33221">
    <property type="entry name" value="WINGED HELIX-TURN-HELIX TRANSCRIPTIONAL REGULATOR, RRF2 FAMILY"/>
    <property type="match status" value="1"/>
</dbReference>
<dbReference type="SUPFAM" id="SSF46785">
    <property type="entry name" value="Winged helix' DNA-binding domain"/>
    <property type="match status" value="1"/>
</dbReference>
<proteinExistence type="predicted"/>
<keyword evidence="1 2" id="KW-0238">DNA-binding</keyword>
<dbReference type="Gene3D" id="1.10.10.10">
    <property type="entry name" value="Winged helix-like DNA-binding domain superfamily/Winged helix DNA-binding domain"/>
    <property type="match status" value="1"/>
</dbReference>
<dbReference type="EMBL" id="CP024847">
    <property type="protein sequence ID" value="AUR52267.1"/>
    <property type="molecule type" value="Genomic_DNA"/>
</dbReference>
<dbReference type="GO" id="GO:0003700">
    <property type="term" value="F:DNA-binding transcription factor activity"/>
    <property type="evidence" value="ECO:0007669"/>
    <property type="project" value="TreeGrafter"/>
</dbReference>
<dbReference type="Proteomes" id="UP000236655">
    <property type="component" value="Chromosome"/>
</dbReference>
<keyword evidence="3" id="KW-1185">Reference proteome</keyword>
<dbReference type="PANTHER" id="PTHR33221:SF5">
    <property type="entry name" value="HTH-TYPE TRANSCRIPTIONAL REGULATOR ISCR"/>
    <property type="match status" value="1"/>
</dbReference>